<evidence type="ECO:0000313" key="3">
    <source>
        <dbReference type="Proteomes" id="UP001165190"/>
    </source>
</evidence>
<protein>
    <submittedName>
        <fullName evidence="2">Cysteine-rich RLK (RECEPTOR-like protein kinase) 8</fullName>
    </submittedName>
</protein>
<organism evidence="2 3">
    <name type="scientific">Hibiscus trionum</name>
    <name type="common">Flower of an hour</name>
    <dbReference type="NCBI Taxonomy" id="183268"/>
    <lineage>
        <taxon>Eukaryota</taxon>
        <taxon>Viridiplantae</taxon>
        <taxon>Streptophyta</taxon>
        <taxon>Embryophyta</taxon>
        <taxon>Tracheophyta</taxon>
        <taxon>Spermatophyta</taxon>
        <taxon>Magnoliopsida</taxon>
        <taxon>eudicotyledons</taxon>
        <taxon>Gunneridae</taxon>
        <taxon>Pentapetalae</taxon>
        <taxon>rosids</taxon>
        <taxon>malvids</taxon>
        <taxon>Malvales</taxon>
        <taxon>Malvaceae</taxon>
        <taxon>Malvoideae</taxon>
        <taxon>Hibiscus</taxon>
    </lineage>
</organism>
<dbReference type="Pfam" id="PF07727">
    <property type="entry name" value="RVT_2"/>
    <property type="match status" value="1"/>
</dbReference>
<evidence type="ECO:0000313" key="2">
    <source>
        <dbReference type="EMBL" id="GMI95752.1"/>
    </source>
</evidence>
<evidence type="ECO:0000259" key="1">
    <source>
        <dbReference type="Pfam" id="PF07727"/>
    </source>
</evidence>
<proteinExistence type="predicted"/>
<dbReference type="OrthoDB" id="1000646at2759"/>
<dbReference type="AlphaFoldDB" id="A0A9W7III3"/>
<dbReference type="InterPro" id="IPR013103">
    <property type="entry name" value="RVT_2"/>
</dbReference>
<accession>A0A9W7III3</accession>
<dbReference type="GO" id="GO:0016301">
    <property type="term" value="F:kinase activity"/>
    <property type="evidence" value="ECO:0007669"/>
    <property type="project" value="UniProtKB-KW"/>
</dbReference>
<feature type="domain" description="Reverse transcriptase Ty1/copia-type" evidence="1">
    <location>
        <begin position="11"/>
        <end position="113"/>
    </location>
</feature>
<dbReference type="Proteomes" id="UP001165190">
    <property type="component" value="Unassembled WGS sequence"/>
</dbReference>
<keyword evidence="2" id="KW-0418">Kinase</keyword>
<dbReference type="EMBL" id="BSYR01000027">
    <property type="protein sequence ID" value="GMI95752.1"/>
    <property type="molecule type" value="Genomic_DNA"/>
</dbReference>
<sequence length="113" mass="13012">MVEKVESLQKNHTWELARLPEGKKAIGCKLVYKRKLAVSEKEGGKFKARLVAKSFSQQKEVDYDEIFSHVVRHTSIRAFLALVASSDLHLEQMDVKTTFLHGDLEEHVYMQQP</sequence>
<name>A0A9W7III3_HIBTR</name>
<comment type="caution">
    <text evidence="2">The sequence shown here is derived from an EMBL/GenBank/DDBJ whole genome shotgun (WGS) entry which is preliminary data.</text>
</comment>
<keyword evidence="3" id="KW-1185">Reference proteome</keyword>
<gene>
    <name evidence="2" type="ORF">HRI_003244500</name>
</gene>
<keyword evidence="2" id="KW-0808">Transferase</keyword>
<reference evidence="2" key="1">
    <citation type="submission" date="2023-05" db="EMBL/GenBank/DDBJ databases">
        <title>Genome and transcriptome analyses reveal genes involved in the formation of fine ridges on petal epidermal cells in Hibiscus trionum.</title>
        <authorList>
            <person name="Koshimizu S."/>
            <person name="Masuda S."/>
            <person name="Ishii T."/>
            <person name="Shirasu K."/>
            <person name="Hoshino A."/>
            <person name="Arita M."/>
        </authorList>
    </citation>
    <scope>NUCLEOTIDE SEQUENCE</scope>
    <source>
        <strain evidence="2">Hamamatsu line</strain>
    </source>
</reference>